<evidence type="ECO:0000256" key="1">
    <source>
        <dbReference type="SAM" id="Coils"/>
    </source>
</evidence>
<name>A0A9D4JBU9_DREPO</name>
<reference evidence="3" key="2">
    <citation type="submission" date="2020-11" db="EMBL/GenBank/DDBJ databases">
        <authorList>
            <person name="McCartney M.A."/>
            <person name="Auch B."/>
            <person name="Kono T."/>
            <person name="Mallez S."/>
            <person name="Becker A."/>
            <person name="Gohl D.M."/>
            <person name="Silverstein K.A.T."/>
            <person name="Koren S."/>
            <person name="Bechman K.B."/>
            <person name="Herman A."/>
            <person name="Abrahante J.E."/>
            <person name="Garbe J."/>
        </authorList>
    </citation>
    <scope>NUCLEOTIDE SEQUENCE</scope>
    <source>
        <strain evidence="3">Duluth1</strain>
        <tissue evidence="3">Whole animal</tissue>
    </source>
</reference>
<dbReference type="AlphaFoldDB" id="A0A9D4JBU9"/>
<proteinExistence type="predicted"/>
<evidence type="ECO:0000313" key="3">
    <source>
        <dbReference type="EMBL" id="KAH3807246.1"/>
    </source>
</evidence>
<evidence type="ECO:0000313" key="4">
    <source>
        <dbReference type="Proteomes" id="UP000828390"/>
    </source>
</evidence>
<comment type="caution">
    <text evidence="3">The sequence shown here is derived from an EMBL/GenBank/DDBJ whole genome shotgun (WGS) entry which is preliminary data.</text>
</comment>
<sequence length="160" mass="18042">MKKEMKLGGFVLNLAMTAFAAEPACPVCSRYHDEEMLLERVFRNELALEQTLKDIKETNTKVVDALRELQNKNEKVNTAIELMERKQISMEATLGDTIKTTLTNVSKSLSHILTESGRSIKEMEDRVERFKGDMKTPTVQFRAQLASSITVNSGQDVVFA</sequence>
<accession>A0A9D4JBU9</accession>
<feature type="chain" id="PRO_5039631689" evidence="2">
    <location>
        <begin position="21"/>
        <end position="160"/>
    </location>
</feature>
<dbReference type="Proteomes" id="UP000828390">
    <property type="component" value="Unassembled WGS sequence"/>
</dbReference>
<feature type="coiled-coil region" evidence="1">
    <location>
        <begin position="48"/>
        <end position="86"/>
    </location>
</feature>
<feature type="signal peptide" evidence="2">
    <location>
        <begin position="1"/>
        <end position="20"/>
    </location>
</feature>
<keyword evidence="1" id="KW-0175">Coiled coil</keyword>
<keyword evidence="4" id="KW-1185">Reference proteome</keyword>
<reference evidence="3" key="1">
    <citation type="journal article" date="2019" name="bioRxiv">
        <title>The Genome of the Zebra Mussel, Dreissena polymorpha: A Resource for Invasive Species Research.</title>
        <authorList>
            <person name="McCartney M.A."/>
            <person name="Auch B."/>
            <person name="Kono T."/>
            <person name="Mallez S."/>
            <person name="Zhang Y."/>
            <person name="Obille A."/>
            <person name="Becker A."/>
            <person name="Abrahante J.E."/>
            <person name="Garbe J."/>
            <person name="Badalamenti J.P."/>
            <person name="Herman A."/>
            <person name="Mangelson H."/>
            <person name="Liachko I."/>
            <person name="Sullivan S."/>
            <person name="Sone E.D."/>
            <person name="Koren S."/>
            <person name="Silverstein K.A.T."/>
            <person name="Beckman K.B."/>
            <person name="Gohl D.M."/>
        </authorList>
    </citation>
    <scope>NUCLEOTIDE SEQUENCE</scope>
    <source>
        <strain evidence="3">Duluth1</strain>
        <tissue evidence="3">Whole animal</tissue>
    </source>
</reference>
<organism evidence="3 4">
    <name type="scientific">Dreissena polymorpha</name>
    <name type="common">Zebra mussel</name>
    <name type="synonym">Mytilus polymorpha</name>
    <dbReference type="NCBI Taxonomy" id="45954"/>
    <lineage>
        <taxon>Eukaryota</taxon>
        <taxon>Metazoa</taxon>
        <taxon>Spiralia</taxon>
        <taxon>Lophotrochozoa</taxon>
        <taxon>Mollusca</taxon>
        <taxon>Bivalvia</taxon>
        <taxon>Autobranchia</taxon>
        <taxon>Heteroconchia</taxon>
        <taxon>Euheterodonta</taxon>
        <taxon>Imparidentia</taxon>
        <taxon>Neoheterodontei</taxon>
        <taxon>Myida</taxon>
        <taxon>Dreissenoidea</taxon>
        <taxon>Dreissenidae</taxon>
        <taxon>Dreissena</taxon>
    </lineage>
</organism>
<gene>
    <name evidence="3" type="ORF">DPMN_135581</name>
</gene>
<dbReference type="EMBL" id="JAIWYP010000006">
    <property type="protein sequence ID" value="KAH3807246.1"/>
    <property type="molecule type" value="Genomic_DNA"/>
</dbReference>
<keyword evidence="2" id="KW-0732">Signal</keyword>
<evidence type="ECO:0000256" key="2">
    <source>
        <dbReference type="SAM" id="SignalP"/>
    </source>
</evidence>
<protein>
    <submittedName>
        <fullName evidence="3">Uncharacterized protein</fullName>
    </submittedName>
</protein>